<evidence type="ECO:0000313" key="4">
    <source>
        <dbReference type="EMBL" id="KRN58046.1"/>
    </source>
</evidence>
<dbReference type="InterPro" id="IPR014189">
    <property type="entry name" value="Quinone_OxRdtase_PIG3"/>
</dbReference>
<comment type="caution">
    <text evidence="4">The sequence shown here is derived from an EMBL/GenBank/DDBJ whole genome shotgun (WGS) entry which is preliminary data.</text>
</comment>
<keyword evidence="5" id="KW-1185">Reference proteome</keyword>
<dbReference type="NCBIfam" id="TIGR02824">
    <property type="entry name" value="quinone_pig3"/>
    <property type="match status" value="1"/>
</dbReference>
<accession>A0A0R2HZY9</accession>
<evidence type="ECO:0000259" key="3">
    <source>
        <dbReference type="SMART" id="SM00829"/>
    </source>
</evidence>
<evidence type="ECO:0000313" key="5">
    <source>
        <dbReference type="Proteomes" id="UP000051658"/>
    </source>
</evidence>
<dbReference type="CDD" id="cd05276">
    <property type="entry name" value="p53_inducible_oxidoreductase"/>
    <property type="match status" value="1"/>
</dbReference>
<name>A0A0R2HZY9_CARDV</name>
<dbReference type="GO" id="GO:0070402">
    <property type="term" value="F:NADPH binding"/>
    <property type="evidence" value="ECO:0007669"/>
    <property type="project" value="TreeGrafter"/>
</dbReference>
<dbReference type="InterPro" id="IPR011032">
    <property type="entry name" value="GroES-like_sf"/>
</dbReference>
<dbReference type="InterPro" id="IPR013149">
    <property type="entry name" value="ADH-like_C"/>
</dbReference>
<dbReference type="GeneID" id="89589803"/>
<dbReference type="InterPro" id="IPR013154">
    <property type="entry name" value="ADH-like_N"/>
</dbReference>
<dbReference type="PANTHER" id="PTHR48106">
    <property type="entry name" value="QUINONE OXIDOREDUCTASE PIG3-RELATED"/>
    <property type="match status" value="1"/>
</dbReference>
<dbReference type="AlphaFoldDB" id="A0A0R2HZY9"/>
<dbReference type="PANTHER" id="PTHR48106:SF18">
    <property type="entry name" value="QUINONE OXIDOREDUCTASE PIG3"/>
    <property type="match status" value="1"/>
</dbReference>
<proteinExistence type="predicted"/>
<keyword evidence="1" id="KW-0521">NADP</keyword>
<dbReference type="Gene3D" id="3.90.180.10">
    <property type="entry name" value="Medium-chain alcohol dehydrogenases, catalytic domain"/>
    <property type="match status" value="1"/>
</dbReference>
<dbReference type="SUPFAM" id="SSF51735">
    <property type="entry name" value="NAD(P)-binding Rossmann-fold domains"/>
    <property type="match status" value="1"/>
</dbReference>
<evidence type="ECO:0000256" key="2">
    <source>
        <dbReference type="ARBA" id="ARBA00023002"/>
    </source>
</evidence>
<dbReference type="InterPro" id="IPR020843">
    <property type="entry name" value="ER"/>
</dbReference>
<dbReference type="Pfam" id="PF00107">
    <property type="entry name" value="ADH_zinc_N"/>
    <property type="match status" value="1"/>
</dbReference>
<dbReference type="EMBL" id="JQBS01000001">
    <property type="protein sequence ID" value="KRN58046.1"/>
    <property type="molecule type" value="Genomic_DNA"/>
</dbReference>
<organism evidence="4 5">
    <name type="scientific">Carnobacterium divergens DSM 20623</name>
    <dbReference type="NCBI Taxonomy" id="1449336"/>
    <lineage>
        <taxon>Bacteria</taxon>
        <taxon>Bacillati</taxon>
        <taxon>Bacillota</taxon>
        <taxon>Bacilli</taxon>
        <taxon>Lactobacillales</taxon>
        <taxon>Carnobacteriaceae</taxon>
        <taxon>Carnobacterium</taxon>
    </lineage>
</organism>
<feature type="domain" description="Enoyl reductase (ER)" evidence="3">
    <location>
        <begin position="10"/>
        <end position="323"/>
    </location>
</feature>
<dbReference type="InterPro" id="IPR036291">
    <property type="entry name" value="NAD(P)-bd_dom_sf"/>
</dbReference>
<dbReference type="PATRIC" id="fig|1449336.4.peg.1331"/>
<gene>
    <name evidence="4" type="ORF">IV74_GL001305</name>
</gene>
<sequence>MKAISMKKPGSSKELVLKDSGIPIPKQGELLVKVETAAVNRTDIVTRENQNFKEPYPIFGVEIAGTVVENQSTFTEFPKGTRVCGLVNRGGYAEYAVLPADRAILIPEHLDFTQAAGVPEVFLTAYQTLYWLGDLQEGQTVLIHAGASGVGTAAIQLAKQLTKATVIVTAGSVDKLAFCEELGADVVINYKTEDFSERVMEVTNQVGVDVILDFIGASYVEKNLKSIKVDGHWVLIGTLGGSVVEEFDLRSLMAKRITLVGTLLTPRSDAYKAKLTHEMMAKTLPYFESGAIKPIIDCVFPLEKAAAAHDYMEANKNIGKIILKVTE</sequence>
<keyword evidence="2" id="KW-0560">Oxidoreductase</keyword>
<dbReference type="GO" id="GO:0016651">
    <property type="term" value="F:oxidoreductase activity, acting on NAD(P)H"/>
    <property type="evidence" value="ECO:0007669"/>
    <property type="project" value="TreeGrafter"/>
</dbReference>
<dbReference type="Proteomes" id="UP000051658">
    <property type="component" value="Unassembled WGS sequence"/>
</dbReference>
<dbReference type="RefSeq" id="WP_034568169.1">
    <property type="nucleotide sequence ID" value="NZ_JQBS01000001.1"/>
</dbReference>
<dbReference type="Pfam" id="PF08240">
    <property type="entry name" value="ADH_N"/>
    <property type="match status" value="1"/>
</dbReference>
<evidence type="ECO:0000256" key="1">
    <source>
        <dbReference type="ARBA" id="ARBA00022857"/>
    </source>
</evidence>
<reference evidence="4 5" key="1">
    <citation type="journal article" date="2015" name="Genome Announc.">
        <title>Expanding the biotechnology potential of lactobacilli through comparative genomics of 213 strains and associated genera.</title>
        <authorList>
            <person name="Sun Z."/>
            <person name="Harris H.M."/>
            <person name="McCann A."/>
            <person name="Guo C."/>
            <person name="Argimon S."/>
            <person name="Zhang W."/>
            <person name="Yang X."/>
            <person name="Jeffery I.B."/>
            <person name="Cooney J.C."/>
            <person name="Kagawa T.F."/>
            <person name="Liu W."/>
            <person name="Song Y."/>
            <person name="Salvetti E."/>
            <person name="Wrobel A."/>
            <person name="Rasinkangas P."/>
            <person name="Parkhill J."/>
            <person name="Rea M.C."/>
            <person name="O'Sullivan O."/>
            <person name="Ritari J."/>
            <person name="Douillard F.P."/>
            <person name="Paul Ross R."/>
            <person name="Yang R."/>
            <person name="Briner A.E."/>
            <person name="Felis G.E."/>
            <person name="de Vos W.M."/>
            <person name="Barrangou R."/>
            <person name="Klaenhammer T.R."/>
            <person name="Caufield P.W."/>
            <person name="Cui Y."/>
            <person name="Zhang H."/>
            <person name="O'Toole P.W."/>
        </authorList>
    </citation>
    <scope>NUCLEOTIDE SEQUENCE [LARGE SCALE GENOMIC DNA]</scope>
    <source>
        <strain evidence="4 5">DSM 20623</strain>
    </source>
</reference>
<dbReference type="eggNOG" id="COG0604">
    <property type="taxonomic scope" value="Bacteria"/>
</dbReference>
<protein>
    <submittedName>
        <fullName evidence="4">Quinone oxidoreductase</fullName>
    </submittedName>
</protein>
<dbReference type="SUPFAM" id="SSF50129">
    <property type="entry name" value="GroES-like"/>
    <property type="match status" value="1"/>
</dbReference>
<dbReference type="Gene3D" id="3.40.50.720">
    <property type="entry name" value="NAD(P)-binding Rossmann-like Domain"/>
    <property type="match status" value="1"/>
</dbReference>
<dbReference type="SMART" id="SM00829">
    <property type="entry name" value="PKS_ER"/>
    <property type="match status" value="1"/>
</dbReference>